<keyword evidence="7 8" id="KW-0539">Nucleus</keyword>
<comment type="function">
    <text evidence="9">Transcription factor that binds specifically to a 5'-AA[AG]G-3' consensus core sequence.</text>
</comment>
<feature type="region of interest" description="Disordered" evidence="10">
    <location>
        <begin position="1"/>
        <end position="29"/>
    </location>
</feature>
<comment type="subcellular location">
    <subcellularLocation>
        <location evidence="8 9">Nucleus</location>
    </subcellularLocation>
</comment>
<dbReference type="InterPro" id="IPR003851">
    <property type="entry name" value="Znf_Dof"/>
</dbReference>
<evidence type="ECO:0000256" key="4">
    <source>
        <dbReference type="ARBA" id="ARBA00023015"/>
    </source>
</evidence>
<evidence type="ECO:0000256" key="6">
    <source>
        <dbReference type="ARBA" id="ARBA00023163"/>
    </source>
</evidence>
<dbReference type="Proteomes" id="UP001291623">
    <property type="component" value="Unassembled WGS sequence"/>
</dbReference>
<evidence type="ECO:0000259" key="11">
    <source>
        <dbReference type="PROSITE" id="PS50884"/>
    </source>
</evidence>
<dbReference type="PANTHER" id="PTHR31992:SF203">
    <property type="entry name" value="DOF ZINC FINGER PROTEIN"/>
    <property type="match status" value="1"/>
</dbReference>
<keyword evidence="3 9" id="KW-0862">Zinc</keyword>
<keyword evidence="5 8" id="KW-0238">DNA-binding</keyword>
<evidence type="ECO:0000256" key="5">
    <source>
        <dbReference type="ARBA" id="ARBA00023125"/>
    </source>
</evidence>
<sequence length="249" mass="26338">MSSEIGDRRPSRLPAPVNGTRPSEPENLPCPRCDSTNTKFCYYNNYNLSQPRHFCKSCRRYWTRGGTLRNVPVGGGTRKNSSNKRPRTTTTSHEQPVDASPISMFGSGSGQESGLGQVAGSGSVSLMGCEVNLNESVQEDGNGSSFTSLLRGPVGGGGFGLGNLDWPMEQVGGDGGDNDKWQLSSGEIEGGGGGGDDDCFGWPDLTISAPGTSCHLPQLLHHGGVLFGHELLVPAYLVEAKVELFDACT</sequence>
<keyword evidence="1 9" id="KW-0479">Metal-binding</keyword>
<dbReference type="GO" id="GO:0003677">
    <property type="term" value="F:DNA binding"/>
    <property type="evidence" value="ECO:0007669"/>
    <property type="project" value="UniProtKB-UniRule"/>
</dbReference>
<evidence type="ECO:0000313" key="12">
    <source>
        <dbReference type="EMBL" id="KAK4348775.1"/>
    </source>
</evidence>
<evidence type="ECO:0000313" key="13">
    <source>
        <dbReference type="Proteomes" id="UP001291623"/>
    </source>
</evidence>
<gene>
    <name evidence="12" type="ORF">RND71_031530</name>
</gene>
<dbReference type="GO" id="GO:0008270">
    <property type="term" value="F:zinc ion binding"/>
    <property type="evidence" value="ECO:0007669"/>
    <property type="project" value="UniProtKB-KW"/>
</dbReference>
<feature type="compositionally biased region" description="Basic and acidic residues" evidence="10">
    <location>
        <begin position="1"/>
        <end position="10"/>
    </location>
</feature>
<dbReference type="GO" id="GO:0003700">
    <property type="term" value="F:DNA-binding transcription factor activity"/>
    <property type="evidence" value="ECO:0007669"/>
    <property type="project" value="UniProtKB-UniRule"/>
</dbReference>
<evidence type="ECO:0000256" key="3">
    <source>
        <dbReference type="ARBA" id="ARBA00022833"/>
    </source>
</evidence>
<evidence type="ECO:0000256" key="7">
    <source>
        <dbReference type="ARBA" id="ARBA00023242"/>
    </source>
</evidence>
<dbReference type="PROSITE" id="PS01361">
    <property type="entry name" value="ZF_DOF_1"/>
    <property type="match status" value="1"/>
</dbReference>
<name>A0AAE1V5P9_9SOLA</name>
<accession>A0AAE1V5P9</accession>
<feature type="domain" description="Dof-type" evidence="11">
    <location>
        <begin position="28"/>
        <end position="82"/>
    </location>
</feature>
<reference evidence="12" key="1">
    <citation type="submission" date="2023-12" db="EMBL/GenBank/DDBJ databases">
        <title>Genome assembly of Anisodus tanguticus.</title>
        <authorList>
            <person name="Wang Y.-J."/>
        </authorList>
    </citation>
    <scope>NUCLEOTIDE SEQUENCE</scope>
    <source>
        <strain evidence="12">KB-2021</strain>
        <tissue evidence="12">Leaf</tissue>
    </source>
</reference>
<feature type="region of interest" description="Disordered" evidence="10">
    <location>
        <begin position="69"/>
        <end position="100"/>
    </location>
</feature>
<evidence type="ECO:0000256" key="9">
    <source>
        <dbReference type="RuleBase" id="RU369094"/>
    </source>
</evidence>
<comment type="caution">
    <text evidence="12">The sequence shown here is derived from an EMBL/GenBank/DDBJ whole genome shotgun (WGS) entry which is preliminary data.</text>
</comment>
<dbReference type="EMBL" id="JAVYJV010000017">
    <property type="protein sequence ID" value="KAK4348775.1"/>
    <property type="molecule type" value="Genomic_DNA"/>
</dbReference>
<dbReference type="InterPro" id="IPR045174">
    <property type="entry name" value="Dof"/>
</dbReference>
<keyword evidence="6 9" id="KW-0804">Transcription</keyword>
<organism evidence="12 13">
    <name type="scientific">Anisodus tanguticus</name>
    <dbReference type="NCBI Taxonomy" id="243964"/>
    <lineage>
        <taxon>Eukaryota</taxon>
        <taxon>Viridiplantae</taxon>
        <taxon>Streptophyta</taxon>
        <taxon>Embryophyta</taxon>
        <taxon>Tracheophyta</taxon>
        <taxon>Spermatophyta</taxon>
        <taxon>Magnoliopsida</taxon>
        <taxon>eudicotyledons</taxon>
        <taxon>Gunneridae</taxon>
        <taxon>Pentapetalae</taxon>
        <taxon>asterids</taxon>
        <taxon>lamiids</taxon>
        <taxon>Solanales</taxon>
        <taxon>Solanaceae</taxon>
        <taxon>Solanoideae</taxon>
        <taxon>Hyoscyameae</taxon>
        <taxon>Anisodus</taxon>
    </lineage>
</organism>
<evidence type="ECO:0000256" key="1">
    <source>
        <dbReference type="ARBA" id="ARBA00022723"/>
    </source>
</evidence>
<keyword evidence="13" id="KW-1185">Reference proteome</keyword>
<keyword evidence="4 9" id="KW-0805">Transcription regulation</keyword>
<dbReference type="GO" id="GO:0005634">
    <property type="term" value="C:nucleus"/>
    <property type="evidence" value="ECO:0007669"/>
    <property type="project" value="UniProtKB-SubCell"/>
</dbReference>
<proteinExistence type="predicted"/>
<dbReference type="AlphaFoldDB" id="A0AAE1V5P9"/>
<keyword evidence="2 8" id="KW-0863">Zinc-finger</keyword>
<evidence type="ECO:0000256" key="2">
    <source>
        <dbReference type="ARBA" id="ARBA00022771"/>
    </source>
</evidence>
<dbReference type="PANTHER" id="PTHR31992">
    <property type="entry name" value="DOF ZINC FINGER PROTEIN DOF1.4-RELATED"/>
    <property type="match status" value="1"/>
</dbReference>
<protein>
    <recommendedName>
        <fullName evidence="9">Dof zinc finger protein</fullName>
    </recommendedName>
</protein>
<evidence type="ECO:0000256" key="8">
    <source>
        <dbReference type="PROSITE-ProRule" id="PRU00071"/>
    </source>
</evidence>
<dbReference type="PROSITE" id="PS50884">
    <property type="entry name" value="ZF_DOF_2"/>
    <property type="match status" value="1"/>
</dbReference>
<dbReference type="Pfam" id="PF02701">
    <property type="entry name" value="Zn_ribbon_Dof"/>
    <property type="match status" value="1"/>
</dbReference>
<evidence type="ECO:0000256" key="10">
    <source>
        <dbReference type="SAM" id="MobiDB-lite"/>
    </source>
</evidence>